<dbReference type="Gene3D" id="1.20.950.20">
    <property type="entry name" value="Transmembrane di-heme cytochromes, Chain C"/>
    <property type="match status" value="1"/>
</dbReference>
<feature type="transmembrane region" description="Helical" evidence="2">
    <location>
        <begin position="185"/>
        <end position="203"/>
    </location>
</feature>
<dbReference type="EMBL" id="UOEU01000930">
    <property type="protein sequence ID" value="VAW42525.1"/>
    <property type="molecule type" value="Genomic_DNA"/>
</dbReference>
<dbReference type="GO" id="GO:0009055">
    <property type="term" value="F:electron transfer activity"/>
    <property type="evidence" value="ECO:0007669"/>
    <property type="project" value="InterPro"/>
</dbReference>
<accession>A0A3B0VG61</accession>
<feature type="region of interest" description="Disordered" evidence="1">
    <location>
        <begin position="1"/>
        <end position="20"/>
    </location>
</feature>
<gene>
    <name evidence="3" type="ORF">MNBD_CHLOROFLEXI01-1461</name>
</gene>
<dbReference type="InterPro" id="IPR016174">
    <property type="entry name" value="Di-haem_cyt_TM"/>
</dbReference>
<protein>
    <recommendedName>
        <fullName evidence="4">Cytochrome b561 bacterial/Ni-hydrogenase domain-containing protein</fullName>
    </recommendedName>
</protein>
<dbReference type="AlphaFoldDB" id="A0A3B0VG61"/>
<keyword evidence="2" id="KW-1133">Transmembrane helix</keyword>
<keyword evidence="2" id="KW-0812">Transmembrane</keyword>
<proteinExistence type="predicted"/>
<dbReference type="GO" id="GO:0020037">
    <property type="term" value="F:heme binding"/>
    <property type="evidence" value="ECO:0007669"/>
    <property type="project" value="TreeGrafter"/>
</dbReference>
<reference evidence="3" key="1">
    <citation type="submission" date="2018-06" db="EMBL/GenBank/DDBJ databases">
        <authorList>
            <person name="Zhirakovskaya E."/>
        </authorList>
    </citation>
    <scope>NUCLEOTIDE SEQUENCE</scope>
</reference>
<dbReference type="InterPro" id="IPR051542">
    <property type="entry name" value="Hydrogenase_cytochrome"/>
</dbReference>
<dbReference type="GO" id="GO:0022904">
    <property type="term" value="P:respiratory electron transport chain"/>
    <property type="evidence" value="ECO:0007669"/>
    <property type="project" value="InterPro"/>
</dbReference>
<organism evidence="3">
    <name type="scientific">hydrothermal vent metagenome</name>
    <dbReference type="NCBI Taxonomy" id="652676"/>
    <lineage>
        <taxon>unclassified sequences</taxon>
        <taxon>metagenomes</taxon>
        <taxon>ecological metagenomes</taxon>
    </lineage>
</organism>
<dbReference type="GO" id="GO:0005886">
    <property type="term" value="C:plasma membrane"/>
    <property type="evidence" value="ECO:0007669"/>
    <property type="project" value="UniProtKB-SubCell"/>
</dbReference>
<evidence type="ECO:0000256" key="1">
    <source>
        <dbReference type="SAM" id="MobiDB-lite"/>
    </source>
</evidence>
<dbReference type="PANTHER" id="PTHR30485:SF0">
    <property type="entry name" value="NI_FE-HYDROGENASE 1 B-TYPE CYTOCHROME SUBUNIT-RELATED"/>
    <property type="match status" value="1"/>
</dbReference>
<keyword evidence="2" id="KW-0472">Membrane</keyword>
<feature type="transmembrane region" description="Helical" evidence="2">
    <location>
        <begin position="223"/>
        <end position="241"/>
    </location>
</feature>
<feature type="transmembrane region" description="Helical" evidence="2">
    <location>
        <begin position="115"/>
        <end position="140"/>
    </location>
</feature>
<dbReference type="PANTHER" id="PTHR30485">
    <property type="entry name" value="NI/FE-HYDROGENASE 1 B-TYPE CYTOCHROME SUBUNIT"/>
    <property type="match status" value="1"/>
</dbReference>
<evidence type="ECO:0008006" key="4">
    <source>
        <dbReference type="Google" id="ProtNLM"/>
    </source>
</evidence>
<evidence type="ECO:0000313" key="3">
    <source>
        <dbReference type="EMBL" id="VAW42525.1"/>
    </source>
</evidence>
<feature type="transmembrane region" description="Helical" evidence="2">
    <location>
        <begin position="75"/>
        <end position="95"/>
    </location>
</feature>
<evidence type="ECO:0000256" key="2">
    <source>
        <dbReference type="SAM" id="Phobius"/>
    </source>
</evidence>
<dbReference type="SUPFAM" id="SSF81342">
    <property type="entry name" value="Transmembrane di-heme cytochromes"/>
    <property type="match status" value="1"/>
</dbReference>
<sequence length="310" mass="35259">MTTSISSNGSESQNRQQSLTAVSSEEAAVIERIKRRAQARKLRAAQKLAAQVQIGSDGTKTFIRFSSRQRLEHQVLLITFSTLALTGMLQHYSAMSPVAWVINTVFGGVETLRTLHHLAALIFILEAIYHLGIILTVWFVHREKGGMWPRWRDLTDIIQMMKYNAGLAGERPLFDRFSAEEKIEYWALLWGSVIMIVTGLIQWFPTWVTMALPGQIIPVSRAIHGWEAILATLSILIWHMYHTIVKEKNKSIFNGLMSEQEMEENHPLEYRRIMAATNYLQQIVAEQEAQAPVGKKEETTVTMDGEHELA</sequence>
<name>A0A3B0VG61_9ZZZZ</name>